<dbReference type="Proteomes" id="UP000076738">
    <property type="component" value="Unassembled WGS sequence"/>
</dbReference>
<dbReference type="Gene3D" id="1.10.357.40">
    <property type="entry name" value="YbiA-like"/>
    <property type="match status" value="1"/>
</dbReference>
<proteinExistence type="predicted"/>
<dbReference type="OrthoDB" id="206452at2759"/>
<reference evidence="2 3" key="1">
    <citation type="journal article" date="2016" name="Mol. Biol. Evol.">
        <title>Comparative Genomics of Early-Diverging Mushroom-Forming Fungi Provides Insights into the Origins of Lignocellulose Decay Capabilities.</title>
        <authorList>
            <person name="Nagy L.G."/>
            <person name="Riley R."/>
            <person name="Tritt A."/>
            <person name="Adam C."/>
            <person name="Daum C."/>
            <person name="Floudas D."/>
            <person name="Sun H."/>
            <person name="Yadav J.S."/>
            <person name="Pangilinan J."/>
            <person name="Larsson K.H."/>
            <person name="Matsuura K."/>
            <person name="Barry K."/>
            <person name="Labutti K."/>
            <person name="Kuo R."/>
            <person name="Ohm R.A."/>
            <person name="Bhattacharya S.S."/>
            <person name="Shirouzu T."/>
            <person name="Yoshinaga Y."/>
            <person name="Martin F.M."/>
            <person name="Grigoriev I.V."/>
            <person name="Hibbett D.S."/>
        </authorList>
    </citation>
    <scope>NUCLEOTIDE SEQUENCE [LARGE SCALE GENOMIC DNA]</scope>
    <source>
        <strain evidence="2 3">TUFC12733</strain>
    </source>
</reference>
<evidence type="ECO:0000313" key="3">
    <source>
        <dbReference type="Proteomes" id="UP000076738"/>
    </source>
</evidence>
<dbReference type="EMBL" id="KV417304">
    <property type="protein sequence ID" value="KZO93161.1"/>
    <property type="molecule type" value="Genomic_DNA"/>
</dbReference>
<feature type="domain" description="NADAR" evidence="1">
    <location>
        <begin position="80"/>
        <end position="215"/>
    </location>
</feature>
<dbReference type="SUPFAM" id="SSF143990">
    <property type="entry name" value="YbiA-like"/>
    <property type="match status" value="1"/>
</dbReference>
<dbReference type="STRING" id="1330018.A0A167J212"/>
<keyword evidence="3" id="KW-1185">Reference proteome</keyword>
<dbReference type="InterPro" id="IPR012816">
    <property type="entry name" value="NADAR"/>
</dbReference>
<dbReference type="InterPro" id="IPR037238">
    <property type="entry name" value="YbiA-like_sf"/>
</dbReference>
<name>A0A167J212_CALVF</name>
<dbReference type="AlphaFoldDB" id="A0A167J212"/>
<evidence type="ECO:0000313" key="2">
    <source>
        <dbReference type="EMBL" id="KZO93161.1"/>
    </source>
</evidence>
<accession>A0A167J212</accession>
<dbReference type="Pfam" id="PF08719">
    <property type="entry name" value="NADAR"/>
    <property type="match status" value="1"/>
</dbReference>
<organism evidence="2 3">
    <name type="scientific">Calocera viscosa (strain TUFC12733)</name>
    <dbReference type="NCBI Taxonomy" id="1330018"/>
    <lineage>
        <taxon>Eukaryota</taxon>
        <taxon>Fungi</taxon>
        <taxon>Dikarya</taxon>
        <taxon>Basidiomycota</taxon>
        <taxon>Agaricomycotina</taxon>
        <taxon>Dacrymycetes</taxon>
        <taxon>Dacrymycetales</taxon>
        <taxon>Dacrymycetaceae</taxon>
        <taxon>Calocera</taxon>
    </lineage>
</organism>
<gene>
    <name evidence="2" type="ORF">CALVIDRAFT_540403</name>
</gene>
<dbReference type="CDD" id="cd15457">
    <property type="entry name" value="NADAR"/>
    <property type="match status" value="1"/>
</dbReference>
<dbReference type="NCBIfam" id="TIGR02464">
    <property type="entry name" value="ribofla_fusion"/>
    <property type="match status" value="1"/>
</dbReference>
<protein>
    <submittedName>
        <fullName evidence="2">DUF1768-domain-containing protein</fullName>
    </submittedName>
</protein>
<sequence length="215" mass="24673">MALYASTVYAPTAYGSAYQSGWNAATTYPAAAGTMVPYNPAPYLGTVELYNAMGTSQYVGSRRPWSNHRLRSTIEFNDWDTTNPYWMFSTFAPLPLYDDQGRYHATAAHLFQSRKFLDPRMADQVSACPTARAAKDLADSWRPYIRPDWRRVNAQLMEWVLREKLRQHPQFQELLLNTGRAYLLNTSRDDSFWGIGSGRGRNELGRALMRLRKEL</sequence>
<evidence type="ECO:0000259" key="1">
    <source>
        <dbReference type="Pfam" id="PF08719"/>
    </source>
</evidence>